<comment type="caution">
    <text evidence="3">The sequence shown here is derived from an EMBL/GenBank/DDBJ whole genome shotgun (WGS) entry which is preliminary data.</text>
</comment>
<dbReference type="InterPro" id="IPR036291">
    <property type="entry name" value="NAD(P)-bd_dom_sf"/>
</dbReference>
<dbReference type="InterPro" id="IPR002347">
    <property type="entry name" value="SDR_fam"/>
</dbReference>
<evidence type="ECO:0000256" key="1">
    <source>
        <dbReference type="ARBA" id="ARBA00006484"/>
    </source>
</evidence>
<dbReference type="Proteomes" id="UP000727056">
    <property type="component" value="Unassembled WGS sequence"/>
</dbReference>
<dbReference type="PANTHER" id="PTHR24320">
    <property type="entry name" value="RETINOL DEHYDROGENASE"/>
    <property type="match status" value="1"/>
</dbReference>
<protein>
    <submittedName>
        <fullName evidence="3">SDR family oxidoreductase</fullName>
    </submittedName>
</protein>
<proteinExistence type="inferred from homology"/>
<reference evidence="3 4" key="1">
    <citation type="submission" date="2020-03" db="EMBL/GenBank/DDBJ databases">
        <title>Draft genome of Streptomyces sp. ventii, isolated from the Axial Seamount in the Pacific Ocean, and resequencing of the two type strains Streptomyces lonarensis strain NCL 716 and Streptomyces bohaiensis strain 11A07.</title>
        <authorList>
            <person name="Loughran R.M."/>
            <person name="Pfannmuller K.M."/>
            <person name="Wasson B.J."/>
            <person name="Deadmond M.C."/>
            <person name="Paddock B.E."/>
            <person name="Koyack M.J."/>
            <person name="Gallegos D.A."/>
            <person name="Mitchell E.A."/>
            <person name="Ushijima B."/>
            <person name="Saw J.H."/>
            <person name="Mcphail K.L."/>
            <person name="Videau P."/>
        </authorList>
    </citation>
    <scope>NUCLEOTIDE SEQUENCE [LARGE SCALE GENOMIC DNA]</scope>
    <source>
        <strain evidence="3 4">11A07</strain>
    </source>
</reference>
<accession>A0ABX1C7P8</accession>
<evidence type="ECO:0000313" key="3">
    <source>
        <dbReference type="EMBL" id="NJQ14103.1"/>
    </source>
</evidence>
<dbReference type="Gene3D" id="3.40.50.720">
    <property type="entry name" value="NAD(P)-binding Rossmann-like Domain"/>
    <property type="match status" value="1"/>
</dbReference>
<comment type="similarity">
    <text evidence="1">Belongs to the short-chain dehydrogenases/reductases (SDR) family.</text>
</comment>
<dbReference type="SUPFAM" id="SSF51735">
    <property type="entry name" value="NAD(P)-binding Rossmann-fold domains"/>
    <property type="match status" value="1"/>
</dbReference>
<keyword evidence="2" id="KW-0560">Oxidoreductase</keyword>
<dbReference type="RefSeq" id="WP_168086937.1">
    <property type="nucleotide sequence ID" value="NZ_BHZH01000113.1"/>
</dbReference>
<dbReference type="EMBL" id="JAAVJC010000015">
    <property type="protein sequence ID" value="NJQ14103.1"/>
    <property type="molecule type" value="Genomic_DNA"/>
</dbReference>
<keyword evidence="4" id="KW-1185">Reference proteome</keyword>
<evidence type="ECO:0000256" key="2">
    <source>
        <dbReference type="ARBA" id="ARBA00023002"/>
    </source>
</evidence>
<gene>
    <name evidence="3" type="ORF">HCN52_03895</name>
</gene>
<evidence type="ECO:0000313" key="4">
    <source>
        <dbReference type="Proteomes" id="UP000727056"/>
    </source>
</evidence>
<dbReference type="NCBIfam" id="NF004513">
    <property type="entry name" value="PRK05854.1"/>
    <property type="match status" value="1"/>
</dbReference>
<sequence>MNPSHPHGTLAVVTGGSDGIGLGLARRLAQSGAEVLIPVRDAAKGRVALERIGGTADTRALDLASLESVAALADRLTAEGRPIHILVNNAAVMTPPTRHTTVDGFELQFGTNHLGHVALVAGILPLLIAGAARVTTQSALAAAMVTGMRWDDLQFEQDYRPWPAYGQSKLAAMLFGLELDRRSRDRGWGITSNIAHPGFTATNLQSAGPRMGGGRSPFDAAFRLLAPLGWPVQRVDGGLRPALHAATSPDARGGRFYGPRGWGSLTGAAREQRVYRGARSPEEAARLWQVSCTLAGVSFPGDD</sequence>
<organism evidence="3 4">
    <name type="scientific">Streptomyces bohaiensis</name>
    <dbReference type="NCBI Taxonomy" id="1431344"/>
    <lineage>
        <taxon>Bacteria</taxon>
        <taxon>Bacillati</taxon>
        <taxon>Actinomycetota</taxon>
        <taxon>Actinomycetes</taxon>
        <taxon>Kitasatosporales</taxon>
        <taxon>Streptomycetaceae</taxon>
        <taxon>Streptomyces</taxon>
    </lineage>
</organism>
<dbReference type="PRINTS" id="PR00081">
    <property type="entry name" value="GDHRDH"/>
</dbReference>
<dbReference type="PANTHER" id="PTHR24320:SF148">
    <property type="entry name" value="NAD(P)-BINDING ROSSMANN-FOLD SUPERFAMILY PROTEIN"/>
    <property type="match status" value="1"/>
</dbReference>
<name>A0ABX1C7P8_9ACTN</name>
<dbReference type="Pfam" id="PF00106">
    <property type="entry name" value="adh_short"/>
    <property type="match status" value="1"/>
</dbReference>